<dbReference type="AlphaFoldDB" id="A0A5C7BBZ0"/>
<dbReference type="RefSeq" id="WP_051229572.1">
    <property type="nucleotide sequence ID" value="NZ_VOSB01000005.1"/>
</dbReference>
<dbReference type="Proteomes" id="UP000321938">
    <property type="component" value="Unassembled WGS sequence"/>
</dbReference>
<feature type="transmembrane region" description="Helical" evidence="1">
    <location>
        <begin position="12"/>
        <end position="30"/>
    </location>
</feature>
<protein>
    <submittedName>
        <fullName evidence="2">Uncharacterized protein</fullName>
    </submittedName>
</protein>
<name>A0A5C7BBZ0_9FLAO</name>
<evidence type="ECO:0000256" key="1">
    <source>
        <dbReference type="SAM" id="Phobius"/>
    </source>
</evidence>
<keyword evidence="1" id="KW-1133">Transmembrane helix</keyword>
<dbReference type="EMBL" id="VOSB01000005">
    <property type="protein sequence ID" value="TXE19159.1"/>
    <property type="molecule type" value="Genomic_DNA"/>
</dbReference>
<comment type="caution">
    <text evidence="2">The sequence shown here is derived from an EMBL/GenBank/DDBJ whole genome shotgun (WGS) entry which is preliminary data.</text>
</comment>
<evidence type="ECO:0000313" key="3">
    <source>
        <dbReference type="Proteomes" id="UP000321938"/>
    </source>
</evidence>
<dbReference type="InterPro" id="IPR045749">
    <property type="entry name" value="DUF6090"/>
</dbReference>
<keyword evidence="1" id="KW-0472">Membrane</keyword>
<dbReference type="Pfam" id="PF19578">
    <property type="entry name" value="DUF6090"/>
    <property type="match status" value="1"/>
</dbReference>
<keyword evidence="1" id="KW-0812">Transmembrane</keyword>
<proteinExistence type="predicted"/>
<keyword evidence="3" id="KW-1185">Reference proteome</keyword>
<accession>A0A5C7BBZ0</accession>
<dbReference type="STRING" id="1123037.GCA_000425305_00011"/>
<gene>
    <name evidence="2" type="ORF">ES692_04715</name>
</gene>
<reference evidence="2 3" key="1">
    <citation type="submission" date="2019-08" db="EMBL/GenBank/DDBJ databases">
        <title>Genome of Psychroserpens burtonensis ACAM 167.</title>
        <authorList>
            <person name="Bowman J.P."/>
        </authorList>
    </citation>
    <scope>NUCLEOTIDE SEQUENCE [LARGE SCALE GENOMIC DNA]</scope>
    <source>
        <strain evidence="2 3">ACAM 167</strain>
    </source>
</reference>
<sequence length="226" mass="26184">MEKHKTSKYLKYAIGEIVLVVIGILIALSINNWNQERVSKNKAYSYLNQINNDLSLDLRFYDSMIYDWSEFILVFDKVIKSDLKNDTLITKLGSILTINSDPREFGNSYNNLINSGDIDLIEDKALLTKFHEYYRISCQLYNNVSEYQRTFNIHNIEGPLVQTLVMEEGGSYSLESLKKGIASGNLISMINWQNSSYKTLLKFLKRNQKEAQELQRIIKDLEETKG</sequence>
<evidence type="ECO:0000313" key="2">
    <source>
        <dbReference type="EMBL" id="TXE19159.1"/>
    </source>
</evidence>
<organism evidence="2 3">
    <name type="scientific">Psychroserpens burtonensis</name>
    <dbReference type="NCBI Taxonomy" id="49278"/>
    <lineage>
        <taxon>Bacteria</taxon>
        <taxon>Pseudomonadati</taxon>
        <taxon>Bacteroidota</taxon>
        <taxon>Flavobacteriia</taxon>
        <taxon>Flavobacteriales</taxon>
        <taxon>Flavobacteriaceae</taxon>
        <taxon>Psychroserpens</taxon>
    </lineage>
</organism>